<sequence>MHVVCGEADVKGKEEDGEEEREENEKEENEEKEEKKEKREKRERGKNRENEKGVKKALTENRSTKSMHHIQASTCDLL</sequence>
<feature type="region of interest" description="Disordered" evidence="1">
    <location>
        <begin position="1"/>
        <end position="78"/>
    </location>
</feature>
<dbReference type="Proteomes" id="UP000019487">
    <property type="component" value="Unassembled WGS sequence"/>
</dbReference>
<organism evidence="2 3">
    <name type="scientific">Sclerotinia borealis (strain F-4128)</name>
    <dbReference type="NCBI Taxonomy" id="1432307"/>
    <lineage>
        <taxon>Eukaryota</taxon>
        <taxon>Fungi</taxon>
        <taxon>Dikarya</taxon>
        <taxon>Ascomycota</taxon>
        <taxon>Pezizomycotina</taxon>
        <taxon>Leotiomycetes</taxon>
        <taxon>Helotiales</taxon>
        <taxon>Sclerotiniaceae</taxon>
        <taxon>Sclerotinia</taxon>
    </lineage>
</organism>
<protein>
    <submittedName>
        <fullName evidence="2">Uncharacterized protein</fullName>
    </submittedName>
</protein>
<dbReference type="AlphaFoldDB" id="W9C5K7"/>
<proteinExistence type="predicted"/>
<evidence type="ECO:0000313" key="2">
    <source>
        <dbReference type="EMBL" id="ESZ91166.1"/>
    </source>
</evidence>
<comment type="caution">
    <text evidence="2">The sequence shown here is derived from an EMBL/GenBank/DDBJ whole genome shotgun (WGS) entry which is preliminary data.</text>
</comment>
<name>W9C5K7_SCLBF</name>
<accession>W9C5K7</accession>
<evidence type="ECO:0000313" key="3">
    <source>
        <dbReference type="Proteomes" id="UP000019487"/>
    </source>
</evidence>
<feature type="compositionally biased region" description="Basic and acidic residues" evidence="1">
    <location>
        <begin position="32"/>
        <end position="63"/>
    </location>
</feature>
<reference evidence="2 3" key="1">
    <citation type="journal article" date="2014" name="Genome Announc.">
        <title>Draft genome sequence of Sclerotinia borealis, a psychrophilic plant pathogenic fungus.</title>
        <authorList>
            <person name="Mardanov A.V."/>
            <person name="Beletsky A.V."/>
            <person name="Kadnikov V.V."/>
            <person name="Ignatov A.N."/>
            <person name="Ravin N.V."/>
        </authorList>
    </citation>
    <scope>NUCLEOTIDE SEQUENCE [LARGE SCALE GENOMIC DNA]</scope>
    <source>
        <strain evidence="3">F-4157</strain>
    </source>
</reference>
<dbReference type="HOGENOM" id="CLU_2623403_0_0_1"/>
<gene>
    <name evidence="2" type="ORF">SBOR_8453</name>
</gene>
<keyword evidence="3" id="KW-1185">Reference proteome</keyword>
<dbReference type="EMBL" id="AYSA01000535">
    <property type="protein sequence ID" value="ESZ91166.1"/>
    <property type="molecule type" value="Genomic_DNA"/>
</dbReference>
<evidence type="ECO:0000256" key="1">
    <source>
        <dbReference type="SAM" id="MobiDB-lite"/>
    </source>
</evidence>
<feature type="compositionally biased region" description="Acidic residues" evidence="1">
    <location>
        <begin position="15"/>
        <end position="31"/>
    </location>
</feature>